<dbReference type="Gene3D" id="1.10.645.10">
    <property type="entry name" value="Cytochrome-c3 Hydrogenase, chain B"/>
    <property type="match status" value="1"/>
</dbReference>
<feature type="binding site" evidence="1">
    <location>
        <position position="384"/>
    </location>
    <ligand>
        <name>Ni(2+)</name>
        <dbReference type="ChEBI" id="CHEBI:49786"/>
    </ligand>
</feature>
<evidence type="ECO:0008006" key="4">
    <source>
        <dbReference type="Google" id="ProtNLM"/>
    </source>
</evidence>
<keyword evidence="1" id="KW-0408">Iron</keyword>
<dbReference type="GO" id="GO:0016151">
    <property type="term" value="F:nickel cation binding"/>
    <property type="evidence" value="ECO:0007669"/>
    <property type="project" value="InterPro"/>
</dbReference>
<dbReference type="Pfam" id="PF00374">
    <property type="entry name" value="NiFeSe_Hases"/>
    <property type="match status" value="2"/>
</dbReference>
<feature type="binding site" evidence="1">
    <location>
        <position position="30"/>
    </location>
    <ligand>
        <name>Fe cation</name>
        <dbReference type="ChEBI" id="CHEBI:24875"/>
    </ligand>
</feature>
<comment type="caution">
    <text evidence="2">The sequence shown here is derived from an EMBL/GenBank/DDBJ whole genome shotgun (WGS) entry which is preliminary data.</text>
</comment>
<feature type="binding site" evidence="1">
    <location>
        <position position="8"/>
    </location>
    <ligand>
        <name>Mg(2+)</name>
        <dbReference type="ChEBI" id="CHEBI:18420"/>
    </ligand>
</feature>
<evidence type="ECO:0000256" key="1">
    <source>
        <dbReference type="PIRSR" id="PIRSR601501-1"/>
    </source>
</evidence>
<keyword evidence="1" id="KW-0533">Nickel</keyword>
<name>A0A2M7IHJ4_9BACT</name>
<comment type="cofactor">
    <cofactor evidence="1">
        <name>Ni(2+)</name>
        <dbReference type="ChEBI" id="CHEBI:49786"/>
    </cofactor>
</comment>
<evidence type="ECO:0000313" key="3">
    <source>
        <dbReference type="Proteomes" id="UP000229561"/>
    </source>
</evidence>
<keyword evidence="1" id="KW-0460">Magnesium</keyword>
<keyword evidence="1" id="KW-0479">Metal-binding</keyword>
<feature type="binding site" evidence="1">
    <location>
        <position position="27"/>
    </location>
    <ligand>
        <name>Ni(2+)</name>
        <dbReference type="ChEBI" id="CHEBI:49786"/>
    </ligand>
</feature>
<feature type="binding site" evidence="1">
    <location>
        <position position="30"/>
    </location>
    <ligand>
        <name>Ni(2+)</name>
        <dbReference type="ChEBI" id="CHEBI:49786"/>
    </ligand>
</feature>
<dbReference type="InterPro" id="IPR029014">
    <property type="entry name" value="NiFe-Hase_large"/>
</dbReference>
<accession>A0A2M7IHJ4</accession>
<gene>
    <name evidence="2" type="ORF">CO001_03935</name>
</gene>
<proteinExistence type="predicted"/>
<dbReference type="PANTHER" id="PTHR43600:SF4">
    <property type="entry name" value="CYTOSOLIC NIFE-HYDROGENASE, ALPHA SUBUNIT"/>
    <property type="match status" value="1"/>
</dbReference>
<dbReference type="Proteomes" id="UP000229561">
    <property type="component" value="Unassembled WGS sequence"/>
</dbReference>
<comment type="cofactor">
    <cofactor evidence="1">
        <name>Fe cation</name>
        <dbReference type="ChEBI" id="CHEBI:24875"/>
    </cofactor>
</comment>
<dbReference type="PANTHER" id="PTHR43600">
    <property type="entry name" value="COENZYME F420 HYDROGENASE, SUBUNIT ALPHA"/>
    <property type="match status" value="1"/>
</dbReference>
<evidence type="ECO:0000313" key="2">
    <source>
        <dbReference type="EMBL" id="PIW75969.1"/>
    </source>
</evidence>
<feature type="binding site" evidence="1">
    <location>
        <position position="387"/>
    </location>
    <ligand>
        <name>Fe cation</name>
        <dbReference type="ChEBI" id="CHEBI:24875"/>
    </ligand>
</feature>
<feature type="binding site" evidence="1">
    <location>
        <position position="336"/>
    </location>
    <ligand>
        <name>Mg(2+)</name>
        <dbReference type="ChEBI" id="CHEBI:18420"/>
    </ligand>
</feature>
<dbReference type="SUPFAM" id="SSF56762">
    <property type="entry name" value="HydB/Nqo4-like"/>
    <property type="match status" value="1"/>
</dbReference>
<feature type="non-terminal residue" evidence="2">
    <location>
        <position position="1"/>
    </location>
</feature>
<reference evidence="3" key="1">
    <citation type="submission" date="2017-09" db="EMBL/GenBank/DDBJ databases">
        <title>Depth-based differentiation of microbial function through sediment-hosted aquifers and enrichment of novel symbionts in the deep terrestrial subsurface.</title>
        <authorList>
            <person name="Probst A.J."/>
            <person name="Ladd B."/>
            <person name="Jarett J.K."/>
            <person name="Geller-Mcgrath D.E."/>
            <person name="Sieber C.M.K."/>
            <person name="Emerson J.B."/>
            <person name="Anantharaman K."/>
            <person name="Thomas B.C."/>
            <person name="Malmstrom R."/>
            <person name="Stieglmeier M."/>
            <person name="Klingl A."/>
            <person name="Woyke T."/>
            <person name="Ryan C.M."/>
            <person name="Banfield J.F."/>
        </authorList>
    </citation>
    <scope>NUCLEOTIDE SEQUENCE [LARGE SCALE GENOMIC DNA]</scope>
</reference>
<dbReference type="EMBL" id="PFGY01000108">
    <property type="protein sequence ID" value="PIW75969.1"/>
    <property type="molecule type" value="Genomic_DNA"/>
</dbReference>
<dbReference type="AlphaFoldDB" id="A0A2M7IHJ4"/>
<sequence length="390" mass="43702">YEGARLLEGILQGRSFQEVSQITSRICGVCPVVHNLTSLKALEAALGVFPSQQTILLRKLMMMGQILNSHALHLFFFSLSDFFGIKDDLKLIKKYSKKAKDALLLRNFGNKIIEIVGGRSIHPLTPAVGGFKKAPDQEKIKEILKESSQALSAAVNLAKFFSRLKYPSFERQCNFVALSLPDEYAVYDGLIKTEKEAESISEFMPKIQEFQVKESPAAKRSQFKGESYMVGALARLNLNSKYLSPKAKSVFRETDLILPISNPFYNILAQAIEMVHCVQEAQELLEKAKDIDSGSVEPHPIEIKEGKGFGAIEAPRGTLFYFYEIDKNGLIKNANIITPTAQNLARLEDDLVEYLPKLTKSGKRLCKEECRDLIKMLVRAYDPCLTCATH</sequence>
<protein>
    <recommendedName>
        <fullName evidence="4">Ni/Fe hydrogenase subunit alpha</fullName>
    </recommendedName>
</protein>
<feature type="binding site" evidence="1">
    <location>
        <position position="390"/>
    </location>
    <ligand>
        <name>Mg(2+)</name>
        <dbReference type="ChEBI" id="CHEBI:18420"/>
    </ligand>
</feature>
<organism evidence="2 3">
    <name type="scientific">Candidatus Portnoybacteria bacterium CG_4_8_14_3_um_filter_40_10</name>
    <dbReference type="NCBI Taxonomy" id="1974801"/>
    <lineage>
        <taxon>Bacteria</taxon>
        <taxon>Candidatus Portnoyibacteriota</taxon>
    </lineage>
</organism>
<dbReference type="InterPro" id="IPR001501">
    <property type="entry name" value="Ni-dep_hyd_lsu"/>
</dbReference>